<evidence type="ECO:0000256" key="1">
    <source>
        <dbReference type="SAM" id="Coils"/>
    </source>
</evidence>
<evidence type="ECO:0000313" key="2">
    <source>
        <dbReference type="Proteomes" id="UP000887566"/>
    </source>
</evidence>
<keyword evidence="1" id="KW-0175">Coiled coil</keyword>
<dbReference type="AlphaFoldDB" id="A0A914W6T0"/>
<dbReference type="WBParaSite" id="PSAMB.scaffold3192size19309.g20660.t1">
    <property type="protein sequence ID" value="PSAMB.scaffold3192size19309.g20660.t1"/>
    <property type="gene ID" value="PSAMB.scaffold3192size19309.g20660"/>
</dbReference>
<sequence length="209" mass="24870">MDVAQKRQIFPSEIAPRKTSKRMRCDTIQKANCAPLLTPQVAETRPTRVEVQVIPQEQLGQEQQLIQQLIQQLQQQIQQQQQQFQQQFQHQQQQFQQLIQQLIQQLQQQIQQQQQQFQQQIQDQQQLIQDQQQLIQQQIQDQQQQINQIRQNPDFSNSNYQRQVVGERGGAQGVGYQVQQQQQQLPQPEQLFKTNQQAAMLLFNMKTEY</sequence>
<dbReference type="Proteomes" id="UP000887566">
    <property type="component" value="Unplaced"/>
</dbReference>
<organism evidence="2 3">
    <name type="scientific">Plectus sambesii</name>
    <dbReference type="NCBI Taxonomy" id="2011161"/>
    <lineage>
        <taxon>Eukaryota</taxon>
        <taxon>Metazoa</taxon>
        <taxon>Ecdysozoa</taxon>
        <taxon>Nematoda</taxon>
        <taxon>Chromadorea</taxon>
        <taxon>Plectida</taxon>
        <taxon>Plectina</taxon>
        <taxon>Plectoidea</taxon>
        <taxon>Plectidae</taxon>
        <taxon>Plectus</taxon>
    </lineage>
</organism>
<proteinExistence type="predicted"/>
<accession>A0A914W6T0</accession>
<feature type="coiled-coil region" evidence="1">
    <location>
        <begin position="56"/>
        <end position="152"/>
    </location>
</feature>
<protein>
    <submittedName>
        <fullName evidence="3">Uncharacterized protein</fullName>
    </submittedName>
</protein>
<reference evidence="3" key="1">
    <citation type="submission" date="2022-11" db="UniProtKB">
        <authorList>
            <consortium name="WormBaseParasite"/>
        </authorList>
    </citation>
    <scope>IDENTIFICATION</scope>
</reference>
<name>A0A914W6T0_9BILA</name>
<evidence type="ECO:0000313" key="3">
    <source>
        <dbReference type="WBParaSite" id="PSAMB.scaffold3192size19309.g20660.t1"/>
    </source>
</evidence>
<keyword evidence="2" id="KW-1185">Reference proteome</keyword>